<dbReference type="EMBL" id="JAJFZQ010000005">
    <property type="protein sequence ID" value="MCC3265895.1"/>
    <property type="molecule type" value="Genomic_DNA"/>
</dbReference>
<dbReference type="RefSeq" id="WP_227890713.1">
    <property type="nucleotide sequence ID" value="NZ_JAJFZQ010000005.1"/>
</dbReference>
<dbReference type="InterPro" id="IPR014914">
    <property type="entry name" value="RES_dom"/>
</dbReference>
<keyword evidence="3" id="KW-1185">Reference proteome</keyword>
<dbReference type="Proteomes" id="UP001139168">
    <property type="component" value="Unassembled WGS sequence"/>
</dbReference>
<reference evidence="2" key="1">
    <citation type="submission" date="2021-10" db="EMBL/GenBank/DDBJ databases">
        <title>Novel species in genus Arthrobacter.</title>
        <authorList>
            <person name="Liu Y."/>
        </authorList>
    </citation>
    <scope>NUCLEOTIDE SEQUENCE</scope>
    <source>
        <strain evidence="2">Zg-Y786</strain>
    </source>
</reference>
<evidence type="ECO:0000259" key="1">
    <source>
        <dbReference type="SMART" id="SM00953"/>
    </source>
</evidence>
<dbReference type="SMART" id="SM00953">
    <property type="entry name" value="RES"/>
    <property type="match status" value="1"/>
</dbReference>
<evidence type="ECO:0000313" key="2">
    <source>
        <dbReference type="EMBL" id="MCC3265895.1"/>
    </source>
</evidence>
<protein>
    <submittedName>
        <fullName evidence="2">RES domain-containing protein</fullName>
    </submittedName>
</protein>
<feature type="domain" description="RES" evidence="1">
    <location>
        <begin position="181"/>
        <end position="337"/>
    </location>
</feature>
<sequence length="358" mass="39032">MDAIKAHNGIAPCDYCGGKSSPSRVSAPIEVLLELIVDGLRYEYEDPIHQMGWDGGYTGDVWDTWDLLWDLGITENEDVHKALANSIVTEAWCQRNPYEDRPAKSLLRGWEAFRQYVKHHRRFTFLVSEPTSQDGAGAIPMHAVPAAISAAVTDADLIKSIPARSGWWRIRPHDASESYSSATDLGTPPDAVAKDNRMTPKGIGAFYGASTSAGARAEVSGYASPSSSGSMGKFYTAAPLTVVDLRVLPGIPSLFDADRRHLRAPIEFMRGFVKDATKIADPSDVMNLDYIPTQVVAETFRYELGADGVLWCSSKDKTVTTCVLFVSSAEVADLGLELSKTKLVLDPKTVQHITHVAT</sequence>
<name>A0ABS8GHN1_9MICC</name>
<dbReference type="Pfam" id="PF18870">
    <property type="entry name" value="HEPN_RES_NTD1"/>
    <property type="match status" value="1"/>
</dbReference>
<dbReference type="Pfam" id="PF08808">
    <property type="entry name" value="RES"/>
    <property type="match status" value="1"/>
</dbReference>
<proteinExistence type="predicted"/>
<organism evidence="2 3">
    <name type="scientific">Arthrobacter gengyunqii</name>
    <dbReference type="NCBI Taxonomy" id="2886940"/>
    <lineage>
        <taxon>Bacteria</taxon>
        <taxon>Bacillati</taxon>
        <taxon>Actinomycetota</taxon>
        <taxon>Actinomycetes</taxon>
        <taxon>Micrococcales</taxon>
        <taxon>Micrococcaceae</taxon>
        <taxon>Arthrobacter</taxon>
    </lineage>
</organism>
<comment type="caution">
    <text evidence="2">The sequence shown here is derived from an EMBL/GenBank/DDBJ whole genome shotgun (WGS) entry which is preliminary data.</text>
</comment>
<accession>A0ABS8GHN1</accession>
<dbReference type="InterPro" id="IPR041206">
    <property type="entry name" value="HEPN/RES_NTD1"/>
</dbReference>
<gene>
    <name evidence="2" type="ORF">LJ752_07540</name>
</gene>
<evidence type="ECO:0000313" key="3">
    <source>
        <dbReference type="Proteomes" id="UP001139168"/>
    </source>
</evidence>